<name>A0A0Q3G871_BRADI</name>
<gene>
    <name evidence="8" type="ORF">BRADI_2g27864v3</name>
</gene>
<reference evidence="8 9" key="1">
    <citation type="journal article" date="2010" name="Nature">
        <title>Genome sequencing and analysis of the model grass Brachypodium distachyon.</title>
        <authorList>
            <consortium name="International Brachypodium Initiative"/>
        </authorList>
    </citation>
    <scope>NUCLEOTIDE SEQUENCE [LARGE SCALE GENOMIC DNA]</scope>
    <source>
        <strain evidence="8 9">Bd21</strain>
    </source>
</reference>
<feature type="coiled-coil region" evidence="5">
    <location>
        <begin position="110"/>
        <end position="137"/>
    </location>
</feature>
<dbReference type="Proteomes" id="UP000008810">
    <property type="component" value="Chromosome 2"/>
</dbReference>
<evidence type="ECO:0000256" key="4">
    <source>
        <dbReference type="PROSITE-ProRule" id="PRU01343"/>
    </source>
</evidence>
<dbReference type="InterPro" id="IPR010666">
    <property type="entry name" value="Znf_GRF"/>
</dbReference>
<dbReference type="GO" id="GO:0008270">
    <property type="term" value="F:zinc ion binding"/>
    <property type="evidence" value="ECO:0007669"/>
    <property type="project" value="UniProtKB-KW"/>
</dbReference>
<reference evidence="8" key="2">
    <citation type="submission" date="2017-06" db="EMBL/GenBank/DDBJ databases">
        <title>WGS assembly of Brachypodium distachyon.</title>
        <authorList>
            <consortium name="The International Brachypodium Initiative"/>
            <person name="Lucas S."/>
            <person name="Harmon-Smith M."/>
            <person name="Lail K."/>
            <person name="Tice H."/>
            <person name="Grimwood J."/>
            <person name="Bruce D."/>
            <person name="Barry K."/>
            <person name="Shu S."/>
            <person name="Lindquist E."/>
            <person name="Wang M."/>
            <person name="Pitluck S."/>
            <person name="Vogel J.P."/>
            <person name="Garvin D.F."/>
            <person name="Mockler T.C."/>
            <person name="Schmutz J."/>
            <person name="Rokhsar D."/>
            <person name="Bevan M.W."/>
        </authorList>
    </citation>
    <scope>NUCLEOTIDE SEQUENCE</scope>
    <source>
        <strain evidence="8">Bd21</strain>
    </source>
</reference>
<dbReference type="PANTHER" id="PTHR33248">
    <property type="entry name" value="ZINC ION-BINDING PROTEIN"/>
    <property type="match status" value="1"/>
</dbReference>
<dbReference type="EMBL" id="CM000881">
    <property type="protein sequence ID" value="KQK06693.1"/>
    <property type="molecule type" value="Genomic_DNA"/>
</dbReference>
<dbReference type="Pfam" id="PF06839">
    <property type="entry name" value="Zn_ribbon_GRF"/>
    <property type="match status" value="1"/>
</dbReference>
<keyword evidence="2 4" id="KW-0863">Zinc-finger</keyword>
<evidence type="ECO:0000256" key="6">
    <source>
        <dbReference type="SAM" id="Phobius"/>
    </source>
</evidence>
<evidence type="ECO:0000313" key="8">
    <source>
        <dbReference type="EMBL" id="KQK06693.1"/>
    </source>
</evidence>
<organism evidence="8">
    <name type="scientific">Brachypodium distachyon</name>
    <name type="common">Purple false brome</name>
    <name type="synonym">Trachynia distachya</name>
    <dbReference type="NCBI Taxonomy" id="15368"/>
    <lineage>
        <taxon>Eukaryota</taxon>
        <taxon>Viridiplantae</taxon>
        <taxon>Streptophyta</taxon>
        <taxon>Embryophyta</taxon>
        <taxon>Tracheophyta</taxon>
        <taxon>Spermatophyta</taxon>
        <taxon>Magnoliopsida</taxon>
        <taxon>Liliopsida</taxon>
        <taxon>Poales</taxon>
        <taxon>Poaceae</taxon>
        <taxon>BOP clade</taxon>
        <taxon>Pooideae</taxon>
        <taxon>Stipodae</taxon>
        <taxon>Brachypodieae</taxon>
        <taxon>Brachypodium</taxon>
    </lineage>
</organism>
<keyword evidence="6" id="KW-0812">Transmembrane</keyword>
<dbReference type="Gramene" id="KQK06693">
    <property type="protein sequence ID" value="KQK06693"/>
    <property type="gene ID" value="BRADI_2g27864v3"/>
</dbReference>
<keyword evidence="5" id="KW-0175">Coiled coil</keyword>
<evidence type="ECO:0000256" key="2">
    <source>
        <dbReference type="ARBA" id="ARBA00022771"/>
    </source>
</evidence>
<keyword evidence="6" id="KW-0472">Membrane</keyword>
<evidence type="ECO:0000256" key="5">
    <source>
        <dbReference type="SAM" id="Coils"/>
    </source>
</evidence>
<dbReference type="AlphaFoldDB" id="A0A0Q3G871"/>
<evidence type="ECO:0000256" key="1">
    <source>
        <dbReference type="ARBA" id="ARBA00022723"/>
    </source>
</evidence>
<dbReference type="OrthoDB" id="691490at2759"/>
<evidence type="ECO:0000313" key="10">
    <source>
        <dbReference type="Proteomes" id="UP000008810"/>
    </source>
</evidence>
<feature type="transmembrane region" description="Helical" evidence="6">
    <location>
        <begin position="142"/>
        <end position="160"/>
    </location>
</feature>
<evidence type="ECO:0000259" key="7">
    <source>
        <dbReference type="PROSITE" id="PS51999"/>
    </source>
</evidence>
<reference evidence="9" key="3">
    <citation type="submission" date="2018-08" db="UniProtKB">
        <authorList>
            <consortium name="EnsemblPlants"/>
        </authorList>
    </citation>
    <scope>IDENTIFICATION</scope>
    <source>
        <strain evidence="9">cv. Bd21</strain>
    </source>
</reference>
<evidence type="ECO:0000256" key="3">
    <source>
        <dbReference type="ARBA" id="ARBA00022833"/>
    </source>
</evidence>
<keyword evidence="3" id="KW-0862">Zinc</keyword>
<dbReference type="InParanoid" id="A0A0Q3G871"/>
<proteinExistence type="predicted"/>
<keyword evidence="10" id="KW-1185">Reference proteome</keyword>
<keyword evidence="1" id="KW-0479">Metal-binding</keyword>
<evidence type="ECO:0000313" key="9">
    <source>
        <dbReference type="EnsemblPlants" id="KQK06693"/>
    </source>
</evidence>
<accession>A0A0Q3G871</accession>
<keyword evidence="6" id="KW-1133">Transmembrane helix</keyword>
<dbReference type="FunCoup" id="A0A0Q3G871">
    <property type="interactions" value="7"/>
</dbReference>
<feature type="domain" description="GRF-type" evidence="7">
    <location>
        <begin position="31"/>
        <end position="73"/>
    </location>
</feature>
<dbReference type="EnsemblPlants" id="KQK06693">
    <property type="protein sequence ID" value="KQK06693"/>
    <property type="gene ID" value="BRADI_2g27864v3"/>
</dbReference>
<protein>
    <recommendedName>
        <fullName evidence="7">GRF-type domain-containing protein</fullName>
    </recommendedName>
</protein>
<dbReference type="PROSITE" id="PS51999">
    <property type="entry name" value="ZF_GRF"/>
    <property type="match status" value="1"/>
</dbReference>
<sequence>MPGGIMSSTPASRSPIPYRERPLEYSPPVPCDCGTKALRWISWSVLNPGRRYHTCPLCRGSGGCNFFLWHDPPTSAFLRDLIGDLHDSCIKWKKKNEMFKSATISSDALYHELQQKLANEEKKNAALEDQVKTVRNQLETQNICIGLLVFLLAPVLWGVFSVELVV</sequence>